<feature type="domain" description="Helix-turn-helix" evidence="1">
    <location>
        <begin position="7"/>
        <end position="53"/>
    </location>
</feature>
<dbReference type="InterPro" id="IPR010093">
    <property type="entry name" value="SinI_DNA-bd"/>
</dbReference>
<reference evidence="2" key="1">
    <citation type="submission" date="2020-09" db="EMBL/GenBank/DDBJ databases">
        <title>Novel species in genus Aeromicrobium.</title>
        <authorList>
            <person name="Zhang G."/>
        </authorList>
    </citation>
    <scope>NUCLEOTIDE SEQUENCE</scope>
    <source>
        <strain evidence="2">SSW1-57</strain>
    </source>
</reference>
<evidence type="ECO:0000259" key="1">
    <source>
        <dbReference type="Pfam" id="PF12728"/>
    </source>
</evidence>
<evidence type="ECO:0000313" key="2">
    <source>
        <dbReference type="EMBL" id="MBD1270814.1"/>
    </source>
</evidence>
<dbReference type="EMBL" id="JACWMT010000002">
    <property type="protein sequence ID" value="MBD1270814.1"/>
    <property type="molecule type" value="Genomic_DNA"/>
</dbReference>
<name>A0A8I0G0R6_9ACTN</name>
<organism evidence="2 3">
    <name type="scientific">Aeromicrobium tamlense</name>
    <dbReference type="NCBI Taxonomy" id="375541"/>
    <lineage>
        <taxon>Bacteria</taxon>
        <taxon>Bacillati</taxon>
        <taxon>Actinomycetota</taxon>
        <taxon>Actinomycetes</taxon>
        <taxon>Propionibacteriales</taxon>
        <taxon>Nocardioidaceae</taxon>
        <taxon>Aeromicrobium</taxon>
    </lineage>
</organism>
<accession>A0A8I0G0R6</accession>
<dbReference type="InterPro" id="IPR041657">
    <property type="entry name" value="HTH_17"/>
</dbReference>
<protein>
    <submittedName>
        <fullName evidence="2">Helix-turn-helix domain-containing protein</fullName>
    </submittedName>
</protein>
<comment type="caution">
    <text evidence="2">The sequence shown here is derived from an EMBL/GenBank/DDBJ whole genome shotgun (WGS) entry which is preliminary data.</text>
</comment>
<sequence>MTVGDHLLTIAEAAAYLNVPPRWVSDAVRARRIRCTRIGKHVRIRPEHLEELIIAGEQPVLEPATSVDSLRRPSSARSRL</sequence>
<dbReference type="AlphaFoldDB" id="A0A8I0G0R6"/>
<dbReference type="RefSeq" id="WP_179428140.1">
    <property type="nucleotide sequence ID" value="NZ_BAAAMP010000001.1"/>
</dbReference>
<gene>
    <name evidence="2" type="ORF">IDH50_11270</name>
</gene>
<dbReference type="Proteomes" id="UP000659061">
    <property type="component" value="Unassembled WGS sequence"/>
</dbReference>
<dbReference type="Pfam" id="PF12728">
    <property type="entry name" value="HTH_17"/>
    <property type="match status" value="1"/>
</dbReference>
<dbReference type="GO" id="GO:0003677">
    <property type="term" value="F:DNA binding"/>
    <property type="evidence" value="ECO:0007669"/>
    <property type="project" value="InterPro"/>
</dbReference>
<evidence type="ECO:0000313" key="3">
    <source>
        <dbReference type="Proteomes" id="UP000659061"/>
    </source>
</evidence>
<proteinExistence type="predicted"/>
<dbReference type="NCBIfam" id="TIGR01764">
    <property type="entry name" value="excise"/>
    <property type="match status" value="1"/>
</dbReference>